<dbReference type="RefSeq" id="XP_037223457.1">
    <property type="nucleotide sequence ID" value="XM_037360572.1"/>
</dbReference>
<sequence length="402" mass="44486">MPASKLSVSTVLSKALHGQKSKGSSKTSPPLSVRITEQIPTEIYELMMDHLDDVPSILACNLVCRTWHPRSREILHQRTACHPGPSKLRPATISCAAPYLDGGVIYGALDGVYFASSDGSQKRLASLPDVVQIELFIDVDLLICIADSQLITFPLRALVSSTYQELDVVRMQKPIIMISVLRSKNLGERHRVCAVRKIPKSAPTFKLFDIVFANDYARLVEDSSCFIEQQVTSVHLCSRRLLAVAIEKAPPQHSGFDVINIGNAESQPFLDSNDPALKFVYNTRETGKPIGISRFGDHFLVSYSKLGFLVNKLGRSLDNLVKIQWNGTPSSVVVHGKHILALTPEYIDVWQFGPTESTTPQLAQQVKGSYALLNDASEEAVLVLNKKTKDVVELEFHHEVCQ</sequence>
<dbReference type="InterPro" id="IPR052233">
    <property type="entry name" value="Rho-type_GEFs"/>
</dbReference>
<dbReference type="SUPFAM" id="SSF81383">
    <property type="entry name" value="F-box domain"/>
    <property type="match status" value="1"/>
</dbReference>
<proteinExistence type="predicted"/>
<keyword evidence="4" id="KW-1185">Reference proteome</keyword>
<dbReference type="GeneID" id="59343088"/>
<dbReference type="InterPro" id="IPR001180">
    <property type="entry name" value="CNH_dom"/>
</dbReference>
<gene>
    <name evidence="3" type="ORF">MIND_00373500</name>
</gene>
<dbReference type="GO" id="GO:0005085">
    <property type="term" value="F:guanyl-nucleotide exchange factor activity"/>
    <property type="evidence" value="ECO:0007669"/>
    <property type="project" value="UniProtKB-KW"/>
</dbReference>
<organism evidence="3 4">
    <name type="scientific">Mycena indigotica</name>
    <dbReference type="NCBI Taxonomy" id="2126181"/>
    <lineage>
        <taxon>Eukaryota</taxon>
        <taxon>Fungi</taxon>
        <taxon>Dikarya</taxon>
        <taxon>Basidiomycota</taxon>
        <taxon>Agaricomycotina</taxon>
        <taxon>Agaricomycetes</taxon>
        <taxon>Agaricomycetidae</taxon>
        <taxon>Agaricales</taxon>
        <taxon>Marasmiineae</taxon>
        <taxon>Mycenaceae</taxon>
        <taxon>Mycena</taxon>
    </lineage>
</organism>
<dbReference type="InterPro" id="IPR036047">
    <property type="entry name" value="F-box-like_dom_sf"/>
</dbReference>
<protein>
    <submittedName>
        <fullName evidence="3">Sulfhydryl oxidase</fullName>
    </submittedName>
</protein>
<dbReference type="EMBL" id="JACAZF010000003">
    <property type="protein sequence ID" value="KAF7310007.1"/>
    <property type="molecule type" value="Genomic_DNA"/>
</dbReference>
<evidence type="ECO:0000256" key="1">
    <source>
        <dbReference type="ARBA" id="ARBA00022658"/>
    </source>
</evidence>
<dbReference type="PROSITE" id="PS50219">
    <property type="entry name" value="CNH"/>
    <property type="match status" value="1"/>
</dbReference>
<dbReference type="PANTHER" id="PTHR46572:SF1">
    <property type="entry name" value="RHO1 GUANINE NUCLEOTIDE EXCHANGE FACTOR TUS1"/>
    <property type="match status" value="1"/>
</dbReference>
<dbReference type="SMART" id="SM00036">
    <property type="entry name" value="CNH"/>
    <property type="match status" value="1"/>
</dbReference>
<evidence type="ECO:0000313" key="4">
    <source>
        <dbReference type="Proteomes" id="UP000636479"/>
    </source>
</evidence>
<dbReference type="Proteomes" id="UP000636479">
    <property type="component" value="Unassembled WGS sequence"/>
</dbReference>
<keyword evidence="1" id="KW-0344">Guanine-nucleotide releasing factor</keyword>
<dbReference type="AlphaFoldDB" id="A0A8H6W9S5"/>
<accession>A0A8H6W9S5</accession>
<dbReference type="PANTHER" id="PTHR46572">
    <property type="entry name" value="RHO1 GDP-GTP EXCHANGE PROTEIN 1-RELATED"/>
    <property type="match status" value="1"/>
</dbReference>
<comment type="caution">
    <text evidence="3">The sequence shown here is derived from an EMBL/GenBank/DDBJ whole genome shotgun (WGS) entry which is preliminary data.</text>
</comment>
<evidence type="ECO:0000259" key="2">
    <source>
        <dbReference type="PROSITE" id="PS50219"/>
    </source>
</evidence>
<reference evidence="3" key="1">
    <citation type="submission" date="2020-05" db="EMBL/GenBank/DDBJ databases">
        <title>Mycena genomes resolve the evolution of fungal bioluminescence.</title>
        <authorList>
            <person name="Tsai I.J."/>
        </authorList>
    </citation>
    <scope>NUCLEOTIDE SEQUENCE</scope>
    <source>
        <strain evidence="3">171206Taipei</strain>
    </source>
</reference>
<dbReference type="Pfam" id="PF00780">
    <property type="entry name" value="CNH"/>
    <property type="match status" value="1"/>
</dbReference>
<evidence type="ECO:0000313" key="3">
    <source>
        <dbReference type="EMBL" id="KAF7310007.1"/>
    </source>
</evidence>
<feature type="domain" description="CNH" evidence="2">
    <location>
        <begin position="90"/>
        <end position="381"/>
    </location>
</feature>
<dbReference type="OrthoDB" id="2272012at2759"/>
<name>A0A8H6W9S5_9AGAR</name>